<sequence length="1546" mass="159057">EDKALASAWVESLYNNLAGRASDAEGLDFWTNAIVSFAMTPAQVAASFAAALALQGNTTEDGQNFAAKLGVADNFTANFKDFKSLVTVNEKSVVLGNLVTLMNGVNKDSEPEQYTEEIRKITDEYQNIKAIQFTTSDEDDLGVDPETGEVNTTSGVNFTGTYNITDSEKGTIQSSDSATGNPDYLTDTLTVNVTGYDKTAHDTFNLNDLPNTTSVEKLVINNGAATVSGDVGDDFEYINVNGTGSFDITTNNDGLKDVVLNSALNKDNLFSNNGKGLVSFKSAAGNDNVTLGTVSKSFDVGAGNDEVNASLGEKATGNLGAGDDKFNGSLEKNSKLNAGAGDDELSVRTVNYDTKKGLAVATVEIDGGTGEDTLDLSLVNNGTGTPLSLGDGLGIKSIKGVEKVIVGNGTTLFATAISGQKIEFSSTSGIEGKLILDATNATNVDLTKFTNADGENVAIHITNVKSGNVNLETVDKTNGGMKETITLSKDAANVSIKGFDKSNDKIAIEGAINANQNAFNYNPLSGKAASFSANIKANTIFEADISDSMTLKSLKDLGNTGLGEKEVFYILSYDQGNNPKSTANLYKVEVGKNGNVANVVKMATVNVANKEVIDPTKDVIADQDIVTPITPDNITGNTLTIPADVEPNVDLNIDLSTLDPQVAASISTIELPKITAADKVPVINIIGAKSTGDAPVAVTVAAGSVIKNITTNPTDDAHYTITVPDDATVEVINLGNKNDEVIAANSNVKEINTYDGNDTITLNNAVSGKQSTITKVDGGDGIDALMLENNAGKVLSFMNNIEKIGLKGTSISASALNSNYNSGVAEVEVFSDTGASHNLEVFVGTNTDGVNLTNLYKRAGDTIDITVKDIKDNNTIFLSSVNDESVNGFKETVELGTAKNVYIENLKEGDVVTSSSLTGITEGRFAELTANNPLGANKALFKTDSTVTTPNAALSSISAQLKAFTTPGSKAIVAVNGAEYTYVFEATAAASGATTKLLAVVTNAINVYDVISGGAIVFSDKSAPATSVDFSKLASPNIVIDGIEYAFGDDNKFTIDNINDQVSVSVTDSKITPSDKYNVVLNTKADYTDITGAIAGASGLYTNTVTLNGNKTLSAALTNVKTLDVGANTLTVKAANLSHLDGVTTVSGNGTLAVTELSGSTTVDLRDSTKFAIANATITASGATSGAITGLASGSTTLTLEDGAELTSTISKIDALVAQEGNTGVTVANTVLNTLASESGSLTGTVKVDVSGGESDAGFTLTNLKGDGVIEASYTSGGTTLITAIDKANFTGTVNVIAVNGVDDISSFRANQIDNLYAQATNASLTFTSEAKLNANGIALDLTQSTAASITLSGTSGAEVNLGNQITANSDDTIAVTVASGTTKLTATDGKDTIDLGGTPTTKLAIDLTETAPAVDVIDLQDHASGASNAAKVSLTGWDASDKITFASSETTLTAGTSALSVTSLGSNTDSLVGAIKAAYSSQAPAQHQVDVITVNIAGKAYNGTYLVYNSDADASVGNNDIVVQLIGNVAKAVSTGAADGSVTLA</sequence>
<name>A0ABT8TAQ4_9BACT</name>
<evidence type="ECO:0000313" key="1">
    <source>
        <dbReference type="EMBL" id="MDO2409813.1"/>
    </source>
</evidence>
<organism evidence="1 2">
    <name type="scientific">Campylobacter magnus</name>
    <dbReference type="NCBI Taxonomy" id="3026462"/>
    <lineage>
        <taxon>Bacteria</taxon>
        <taxon>Pseudomonadati</taxon>
        <taxon>Campylobacterota</taxon>
        <taxon>Epsilonproteobacteria</taxon>
        <taxon>Campylobacterales</taxon>
        <taxon>Campylobacteraceae</taxon>
        <taxon>Campylobacter</taxon>
    </lineage>
</organism>
<accession>A0ABT8TAQ4</accession>
<keyword evidence="2" id="KW-1185">Reference proteome</keyword>
<protein>
    <submittedName>
        <fullName evidence="1">DUF4214 domain-containing protein</fullName>
    </submittedName>
</protein>
<dbReference type="RefSeq" id="WP_302244591.1">
    <property type="nucleotide sequence ID" value="NZ_JAULJQ010000007.1"/>
</dbReference>
<dbReference type="Gene3D" id="2.160.20.160">
    <property type="match status" value="2"/>
</dbReference>
<gene>
    <name evidence="1" type="ORF">Q2362_06840</name>
</gene>
<evidence type="ECO:0000313" key="2">
    <source>
        <dbReference type="Proteomes" id="UP001171111"/>
    </source>
</evidence>
<comment type="caution">
    <text evidence="1">The sequence shown here is derived from an EMBL/GenBank/DDBJ whole genome shotgun (WGS) entry which is preliminary data.</text>
</comment>
<dbReference type="EMBL" id="JAULJQ010000007">
    <property type="protein sequence ID" value="MDO2409813.1"/>
    <property type="molecule type" value="Genomic_DNA"/>
</dbReference>
<dbReference type="Proteomes" id="UP001171111">
    <property type="component" value="Unassembled WGS sequence"/>
</dbReference>
<reference evidence="1 2" key="1">
    <citation type="submission" date="2023-06" db="EMBL/GenBank/DDBJ databases">
        <title>Campylobacter magnum sp. nov., isolated from cecal contents of domestic pigs (Sus scrofa domesticus).</title>
        <authorList>
            <person name="Papic B."/>
            <person name="Gruntar I."/>
        </authorList>
    </citation>
    <scope>NUCLEOTIDE SEQUENCE [LARGE SCALE GENOMIC DNA]</scope>
    <source>
        <strain evidence="2">34484-21</strain>
    </source>
</reference>
<feature type="non-terminal residue" evidence="1">
    <location>
        <position position="1"/>
    </location>
</feature>
<proteinExistence type="predicted"/>